<evidence type="ECO:0000313" key="14">
    <source>
        <dbReference type="EMBL" id="NED94492.1"/>
    </source>
</evidence>
<dbReference type="AlphaFoldDB" id="A0A6N9YHR6"/>
<proteinExistence type="inferred from homology"/>
<evidence type="ECO:0000256" key="12">
    <source>
        <dbReference type="SAM" id="Phobius"/>
    </source>
</evidence>
<keyword evidence="15" id="KW-1185">Reference proteome</keyword>
<keyword evidence="5" id="KW-0479">Metal-binding</keyword>
<dbReference type="EMBL" id="JAAGOB010000002">
    <property type="protein sequence ID" value="NED94492.1"/>
    <property type="molecule type" value="Genomic_DNA"/>
</dbReference>
<keyword evidence="6 11" id="KW-0378">Hydrolase</keyword>
<keyword evidence="3 11" id="KW-0645">Protease</keyword>
<keyword evidence="9 11" id="KW-0482">Metalloprotease</keyword>
<keyword evidence="10 12" id="KW-0472">Membrane</keyword>
<dbReference type="Pfam" id="PF01435">
    <property type="entry name" value="Peptidase_M48"/>
    <property type="match status" value="1"/>
</dbReference>
<evidence type="ECO:0000259" key="13">
    <source>
        <dbReference type="Pfam" id="PF01435"/>
    </source>
</evidence>
<evidence type="ECO:0000256" key="5">
    <source>
        <dbReference type="ARBA" id="ARBA00022723"/>
    </source>
</evidence>
<evidence type="ECO:0000256" key="2">
    <source>
        <dbReference type="ARBA" id="ARBA00022475"/>
    </source>
</evidence>
<evidence type="ECO:0000256" key="6">
    <source>
        <dbReference type="ARBA" id="ARBA00022801"/>
    </source>
</evidence>
<dbReference type="GO" id="GO:0006508">
    <property type="term" value="P:proteolysis"/>
    <property type="evidence" value="ECO:0007669"/>
    <property type="project" value="UniProtKB-KW"/>
</dbReference>
<keyword evidence="2" id="KW-1003">Cell membrane</keyword>
<dbReference type="PANTHER" id="PTHR43221:SF1">
    <property type="entry name" value="PROTEASE HTPX"/>
    <property type="match status" value="1"/>
</dbReference>
<gene>
    <name evidence="14" type="ORF">G1H11_04125</name>
</gene>
<dbReference type="Proteomes" id="UP000469185">
    <property type="component" value="Unassembled WGS sequence"/>
</dbReference>
<evidence type="ECO:0000256" key="11">
    <source>
        <dbReference type="RuleBase" id="RU003983"/>
    </source>
</evidence>
<organism evidence="14 15">
    <name type="scientific">Phytoactinopolyspora alkaliphila</name>
    <dbReference type="NCBI Taxonomy" id="1783498"/>
    <lineage>
        <taxon>Bacteria</taxon>
        <taxon>Bacillati</taxon>
        <taxon>Actinomycetota</taxon>
        <taxon>Actinomycetes</taxon>
        <taxon>Jiangellales</taxon>
        <taxon>Jiangellaceae</taxon>
        <taxon>Phytoactinopolyspora</taxon>
    </lineage>
</organism>
<evidence type="ECO:0000256" key="8">
    <source>
        <dbReference type="ARBA" id="ARBA00022989"/>
    </source>
</evidence>
<dbReference type="GO" id="GO:0005886">
    <property type="term" value="C:plasma membrane"/>
    <property type="evidence" value="ECO:0007669"/>
    <property type="project" value="UniProtKB-SubCell"/>
</dbReference>
<keyword evidence="8 12" id="KW-1133">Transmembrane helix</keyword>
<protein>
    <submittedName>
        <fullName evidence="14">M48 family metalloprotease</fullName>
    </submittedName>
</protein>
<dbReference type="InterPro" id="IPR050083">
    <property type="entry name" value="HtpX_protease"/>
</dbReference>
<evidence type="ECO:0000256" key="1">
    <source>
        <dbReference type="ARBA" id="ARBA00004651"/>
    </source>
</evidence>
<reference evidence="14 15" key="1">
    <citation type="submission" date="2020-02" db="EMBL/GenBank/DDBJ databases">
        <authorList>
            <person name="Li X.-J."/>
            <person name="Feng X.-M."/>
        </authorList>
    </citation>
    <scope>NUCLEOTIDE SEQUENCE [LARGE SCALE GENOMIC DNA]</scope>
    <source>
        <strain evidence="14 15">CGMCC 4.7225</strain>
    </source>
</reference>
<comment type="similarity">
    <text evidence="11">Belongs to the peptidase M48 family.</text>
</comment>
<feature type="transmembrane region" description="Helical" evidence="12">
    <location>
        <begin position="35"/>
        <end position="54"/>
    </location>
</feature>
<evidence type="ECO:0000313" key="15">
    <source>
        <dbReference type="Proteomes" id="UP000469185"/>
    </source>
</evidence>
<comment type="caution">
    <text evidence="14">The sequence shown here is derived from an EMBL/GenBank/DDBJ whole genome shotgun (WGS) entry which is preliminary data.</text>
</comment>
<comment type="subcellular location">
    <subcellularLocation>
        <location evidence="1">Cell membrane</location>
        <topology evidence="1">Multi-pass membrane protein</topology>
    </subcellularLocation>
</comment>
<evidence type="ECO:0000256" key="3">
    <source>
        <dbReference type="ARBA" id="ARBA00022670"/>
    </source>
</evidence>
<keyword evidence="7 11" id="KW-0862">Zinc</keyword>
<evidence type="ECO:0000256" key="10">
    <source>
        <dbReference type="ARBA" id="ARBA00023136"/>
    </source>
</evidence>
<feature type="domain" description="Peptidase M48" evidence="13">
    <location>
        <begin position="72"/>
        <end position="260"/>
    </location>
</feature>
<dbReference type="PANTHER" id="PTHR43221">
    <property type="entry name" value="PROTEASE HTPX"/>
    <property type="match status" value="1"/>
</dbReference>
<name>A0A6N9YHR6_9ACTN</name>
<sequence length="265" mass="28124">MLSVQSGGAHRSLVRVAVVLVSVFLVLALASRFGFGVFVATLACVAGFGTVAYLRSDSAALQDMRAYPVGEAQQPTLCRIVREMTTRARVPMPRVYVSPTRAATAFAVGRAPHRASVCVTEGALGVLDERELRAVVGHELAHIRRGDTLPASMAGVVARGVASVPLIGTGVICLTRLALDTAREFDADHAAARMTGEPLALASALRKLDAATRELALPAEPGVVAASHLMIISPLSSVGRWKRFRSHPSLADRVARLEQLAGYRR</sequence>
<evidence type="ECO:0000256" key="4">
    <source>
        <dbReference type="ARBA" id="ARBA00022692"/>
    </source>
</evidence>
<evidence type="ECO:0000256" key="7">
    <source>
        <dbReference type="ARBA" id="ARBA00022833"/>
    </source>
</evidence>
<dbReference type="InterPro" id="IPR001915">
    <property type="entry name" value="Peptidase_M48"/>
</dbReference>
<evidence type="ECO:0000256" key="9">
    <source>
        <dbReference type="ARBA" id="ARBA00023049"/>
    </source>
</evidence>
<dbReference type="Gene3D" id="3.30.2010.10">
    <property type="entry name" value="Metalloproteases ('zincins'), catalytic domain"/>
    <property type="match status" value="1"/>
</dbReference>
<feature type="transmembrane region" description="Helical" evidence="12">
    <location>
        <begin position="12"/>
        <end position="29"/>
    </location>
</feature>
<dbReference type="GO" id="GO:0004222">
    <property type="term" value="F:metalloendopeptidase activity"/>
    <property type="evidence" value="ECO:0007669"/>
    <property type="project" value="InterPro"/>
</dbReference>
<comment type="cofactor">
    <cofactor evidence="11">
        <name>Zn(2+)</name>
        <dbReference type="ChEBI" id="CHEBI:29105"/>
    </cofactor>
    <text evidence="11">Binds 1 zinc ion per subunit.</text>
</comment>
<accession>A0A6N9YHR6</accession>
<keyword evidence="4 12" id="KW-0812">Transmembrane</keyword>
<dbReference type="GO" id="GO:0046872">
    <property type="term" value="F:metal ion binding"/>
    <property type="evidence" value="ECO:0007669"/>
    <property type="project" value="UniProtKB-KW"/>
</dbReference>